<feature type="non-terminal residue" evidence="1">
    <location>
        <position position="1"/>
    </location>
</feature>
<proteinExistence type="predicted"/>
<feature type="non-terminal residue" evidence="1">
    <location>
        <position position="137"/>
    </location>
</feature>
<protein>
    <submittedName>
        <fullName evidence="1">Regulatory protein</fullName>
    </submittedName>
</protein>
<name>T1BLV6_9ZZZZ</name>
<sequence>RKASKAAAGAPSFTELQVLLHQHSRNRVRAQQGLAPVNALWLWGGGALPARPRTALTQVRSSDALVRALASMPASASSTGRCRRALAAIAAAILPRLIRSRHALPSRRPRARCVAMKSCAWPSSMARAGASVQRSAG</sequence>
<organism evidence="1">
    <name type="scientific">mine drainage metagenome</name>
    <dbReference type="NCBI Taxonomy" id="410659"/>
    <lineage>
        <taxon>unclassified sequences</taxon>
        <taxon>metagenomes</taxon>
        <taxon>ecological metagenomes</taxon>
    </lineage>
</organism>
<comment type="caution">
    <text evidence="1">The sequence shown here is derived from an EMBL/GenBank/DDBJ whole genome shotgun (WGS) entry which is preliminary data.</text>
</comment>
<dbReference type="AlphaFoldDB" id="T1BLV6"/>
<evidence type="ECO:0000313" key="1">
    <source>
        <dbReference type="EMBL" id="EQD54945.1"/>
    </source>
</evidence>
<reference evidence="1" key="2">
    <citation type="journal article" date="2014" name="ISME J.">
        <title>Microbial stratification in low pH oxic and suboxic macroscopic growths along an acid mine drainage.</title>
        <authorList>
            <person name="Mendez-Garcia C."/>
            <person name="Mesa V."/>
            <person name="Sprenger R.R."/>
            <person name="Richter M."/>
            <person name="Diez M.S."/>
            <person name="Solano J."/>
            <person name="Bargiela R."/>
            <person name="Golyshina O.V."/>
            <person name="Manteca A."/>
            <person name="Ramos J.L."/>
            <person name="Gallego J.R."/>
            <person name="Llorente I."/>
            <person name="Martins Dos Santos V.A."/>
            <person name="Jensen O.N."/>
            <person name="Pelaez A.I."/>
            <person name="Sanchez J."/>
            <person name="Ferrer M."/>
        </authorList>
    </citation>
    <scope>NUCLEOTIDE SEQUENCE</scope>
</reference>
<gene>
    <name evidence="1" type="ORF">B1A_11982</name>
</gene>
<dbReference type="EMBL" id="AUZX01008642">
    <property type="protein sequence ID" value="EQD54945.1"/>
    <property type="molecule type" value="Genomic_DNA"/>
</dbReference>
<accession>T1BLV6</accession>
<reference evidence="1" key="1">
    <citation type="submission" date="2013-08" db="EMBL/GenBank/DDBJ databases">
        <authorList>
            <person name="Mendez C."/>
            <person name="Richter M."/>
            <person name="Ferrer M."/>
            <person name="Sanchez J."/>
        </authorList>
    </citation>
    <scope>NUCLEOTIDE SEQUENCE</scope>
</reference>